<protein>
    <submittedName>
        <fullName evidence="1">Uncharacterized protein</fullName>
    </submittedName>
</protein>
<accession>A0AB39XTA2</accession>
<reference evidence="1" key="1">
    <citation type="submission" date="2024-08" db="EMBL/GenBank/DDBJ databases">
        <authorList>
            <person name="Chaddad Z."/>
            <person name="Lamrabet M."/>
            <person name="Bouhnik O."/>
            <person name="Alami S."/>
            <person name="Wipf D."/>
            <person name="Courty P.E."/>
            <person name="Missbah El Idrissi M."/>
        </authorList>
    </citation>
    <scope>NUCLEOTIDE SEQUENCE</scope>
    <source>
        <strain evidence="1">LLZ17</strain>
    </source>
</reference>
<dbReference type="RefSeq" id="WP_369725149.1">
    <property type="nucleotide sequence ID" value="NZ_CP165734.1"/>
</dbReference>
<dbReference type="EMBL" id="CP165734">
    <property type="protein sequence ID" value="XDV59937.1"/>
    <property type="molecule type" value="Genomic_DNA"/>
</dbReference>
<sequence>MSRGLGRLQRALWETILQHGKPMSFDEMRAIILQELKLEYGSKLRPSFERSMRRALHRMAEPGGRLIAIGDGGRAERIAISSIRSSSG</sequence>
<organism evidence="1">
    <name type="scientific">Bradyrhizobium sp. LLZ17</name>
    <dbReference type="NCBI Taxonomy" id="3239388"/>
    <lineage>
        <taxon>Bacteria</taxon>
        <taxon>Pseudomonadati</taxon>
        <taxon>Pseudomonadota</taxon>
        <taxon>Alphaproteobacteria</taxon>
        <taxon>Hyphomicrobiales</taxon>
        <taxon>Nitrobacteraceae</taxon>
        <taxon>Bradyrhizobium</taxon>
    </lineage>
</organism>
<name>A0AB39XTA2_9BRAD</name>
<dbReference type="AlphaFoldDB" id="A0AB39XTA2"/>
<proteinExistence type="predicted"/>
<evidence type="ECO:0000313" key="1">
    <source>
        <dbReference type="EMBL" id="XDV59937.1"/>
    </source>
</evidence>
<gene>
    <name evidence="1" type="ORF">AB8Z38_11560</name>
</gene>